<organism evidence="2 3">
    <name type="scientific">Mycobacterium phage SG4</name>
    <dbReference type="NCBI Taxonomy" id="2923001"/>
    <lineage>
        <taxon>Viruses</taxon>
        <taxon>Duplodnaviria</taxon>
        <taxon>Heunggongvirae</taxon>
        <taxon>Uroviricota</taxon>
        <taxon>Caudoviricetes</taxon>
        <taxon>Gracegardnervirinae</taxon>
        <taxon>Cheoctovirus</taxon>
        <taxon>Cheoctovirus SG4</taxon>
        <taxon>Mycobacterium virus SG4</taxon>
    </lineage>
</organism>
<proteinExistence type="predicted"/>
<evidence type="ECO:0000313" key="3">
    <source>
        <dbReference type="Proteomes" id="UP000005652"/>
    </source>
</evidence>
<dbReference type="RefSeq" id="YP_009013280.1">
    <property type="nucleotide sequence ID" value="NC_023699.1"/>
</dbReference>
<dbReference type="InterPro" id="IPR011146">
    <property type="entry name" value="HIT-like"/>
</dbReference>
<dbReference type="GO" id="GO:0003824">
    <property type="term" value="F:catalytic activity"/>
    <property type="evidence" value="ECO:0007669"/>
    <property type="project" value="InterPro"/>
</dbReference>
<dbReference type="KEGG" id="vg:18561010"/>
<feature type="domain" description="HIT" evidence="1">
    <location>
        <begin position="38"/>
        <end position="114"/>
    </location>
</feature>
<sequence>MPEHCPFCATNWENLDIVERWMPSGPAGSVAVVRPLNPVTDGHVLVVHREHDQNAAASFEATRRASVLVAIAAEYVNLRGLQANIITSIGPDATQTVFHTHVHVVPRRPGDGLTLPWTGQKKAGEDK</sequence>
<protein>
    <recommendedName>
        <fullName evidence="1">HIT domain-containing protein</fullName>
    </recommendedName>
</protein>
<name>G8I9U4_9CAUD</name>
<dbReference type="OrthoDB" id="15713at10239"/>
<dbReference type="Gene3D" id="3.30.428.10">
    <property type="entry name" value="HIT-like"/>
    <property type="match status" value="1"/>
</dbReference>
<dbReference type="Pfam" id="PF01230">
    <property type="entry name" value="HIT"/>
    <property type="match status" value="1"/>
</dbReference>
<evidence type="ECO:0000259" key="1">
    <source>
        <dbReference type="PROSITE" id="PS51084"/>
    </source>
</evidence>
<keyword evidence="3" id="KW-1185">Reference proteome</keyword>
<dbReference type="Proteomes" id="UP000005652">
    <property type="component" value="Segment"/>
</dbReference>
<evidence type="ECO:0000313" key="2">
    <source>
        <dbReference type="EMBL" id="AER49488.1"/>
    </source>
</evidence>
<accession>G8I9U4</accession>
<dbReference type="SUPFAM" id="SSF54197">
    <property type="entry name" value="HIT-like"/>
    <property type="match status" value="1"/>
</dbReference>
<dbReference type="EMBL" id="JN699012">
    <property type="protein sequence ID" value="AER49488.1"/>
    <property type="molecule type" value="Genomic_DNA"/>
</dbReference>
<dbReference type="InterPro" id="IPR036265">
    <property type="entry name" value="HIT-like_sf"/>
</dbReference>
<dbReference type="GeneID" id="18561010"/>
<gene>
    <name evidence="2" type="primary">78</name>
    <name evidence="2" type="ORF">SG4_78</name>
</gene>
<reference evidence="2 3" key="1">
    <citation type="journal article" date="2012" name="J. Virol.">
        <title>Complete Genome Sequences of 138 Mycobacteriophages.</title>
        <authorList>
            <consortium name="the Science Education Alliance Phage Hunters Advancing Genomics and Evolutionary Science Program"/>
            <consortium name="the KwaZulu-Natal Research Institute for Tuberculosis and HIV Mycobacterial Genetics Course Students"/>
            <consortium name="the Phage Hunters Integrating Research and Education Program"/>
            <person name="Hatfull G.F."/>
        </authorList>
    </citation>
    <scope>NUCLEOTIDE SEQUENCE [LARGE SCALE GENOMIC DNA]</scope>
</reference>
<dbReference type="PROSITE" id="PS51084">
    <property type="entry name" value="HIT_2"/>
    <property type="match status" value="1"/>
</dbReference>